<feature type="chain" id="PRO_5037056149" evidence="1">
    <location>
        <begin position="21"/>
        <end position="84"/>
    </location>
</feature>
<protein>
    <submittedName>
        <fullName evidence="3">Secreted protein</fullName>
    </submittedName>
</protein>
<sequence>MCSTLAATILFVLICNMMEGKSIFAPEKAAEEFTPGNYLEPTSSLLVFRPQSALRSENFRALVLLTVFEPASCILWSEILSINR</sequence>
<name>A0A915HZV6_ROMCU</name>
<dbReference type="AlphaFoldDB" id="A0A915HZV6"/>
<organism evidence="2 3">
    <name type="scientific">Romanomermis culicivorax</name>
    <name type="common">Nematode worm</name>
    <dbReference type="NCBI Taxonomy" id="13658"/>
    <lineage>
        <taxon>Eukaryota</taxon>
        <taxon>Metazoa</taxon>
        <taxon>Ecdysozoa</taxon>
        <taxon>Nematoda</taxon>
        <taxon>Enoplea</taxon>
        <taxon>Dorylaimia</taxon>
        <taxon>Mermithida</taxon>
        <taxon>Mermithoidea</taxon>
        <taxon>Mermithidae</taxon>
        <taxon>Romanomermis</taxon>
    </lineage>
</organism>
<accession>A0A915HZV6</accession>
<reference evidence="3" key="1">
    <citation type="submission" date="2022-11" db="UniProtKB">
        <authorList>
            <consortium name="WormBaseParasite"/>
        </authorList>
    </citation>
    <scope>IDENTIFICATION</scope>
</reference>
<dbReference type="Proteomes" id="UP000887565">
    <property type="component" value="Unplaced"/>
</dbReference>
<feature type="signal peptide" evidence="1">
    <location>
        <begin position="1"/>
        <end position="20"/>
    </location>
</feature>
<proteinExistence type="predicted"/>
<evidence type="ECO:0000256" key="1">
    <source>
        <dbReference type="SAM" id="SignalP"/>
    </source>
</evidence>
<evidence type="ECO:0000313" key="3">
    <source>
        <dbReference type="WBParaSite" id="nRc.2.0.1.t07391-RA"/>
    </source>
</evidence>
<evidence type="ECO:0000313" key="2">
    <source>
        <dbReference type="Proteomes" id="UP000887565"/>
    </source>
</evidence>
<keyword evidence="1" id="KW-0732">Signal</keyword>
<dbReference type="WBParaSite" id="nRc.2.0.1.t07391-RA">
    <property type="protein sequence ID" value="nRc.2.0.1.t07391-RA"/>
    <property type="gene ID" value="nRc.2.0.1.g07391"/>
</dbReference>
<keyword evidence="2" id="KW-1185">Reference proteome</keyword>